<reference evidence="1" key="1">
    <citation type="thesis" date="2021" institute="BYU ScholarsArchive" country="Provo, UT, USA">
        <title>Applications of and Algorithms for Genome Assembly and Genomic Analyses with an Emphasis on Marine Teleosts.</title>
        <authorList>
            <person name="Pickett B.D."/>
        </authorList>
    </citation>
    <scope>NUCLEOTIDE SEQUENCE</scope>
    <source>
        <strain evidence="1">HI-2016</strain>
    </source>
</reference>
<dbReference type="Proteomes" id="UP000824540">
    <property type="component" value="Unassembled WGS sequence"/>
</dbReference>
<organism evidence="1 2">
    <name type="scientific">Albula glossodonta</name>
    <name type="common">roundjaw bonefish</name>
    <dbReference type="NCBI Taxonomy" id="121402"/>
    <lineage>
        <taxon>Eukaryota</taxon>
        <taxon>Metazoa</taxon>
        <taxon>Chordata</taxon>
        <taxon>Craniata</taxon>
        <taxon>Vertebrata</taxon>
        <taxon>Euteleostomi</taxon>
        <taxon>Actinopterygii</taxon>
        <taxon>Neopterygii</taxon>
        <taxon>Teleostei</taxon>
        <taxon>Albuliformes</taxon>
        <taxon>Albulidae</taxon>
        <taxon>Albula</taxon>
    </lineage>
</organism>
<name>A0A8T2MTY6_9TELE</name>
<keyword evidence="2" id="KW-1185">Reference proteome</keyword>
<protein>
    <submittedName>
        <fullName evidence="1">Uncharacterized protein</fullName>
    </submittedName>
</protein>
<proteinExistence type="predicted"/>
<dbReference type="EMBL" id="JAFBMS010000322">
    <property type="protein sequence ID" value="KAG9331565.1"/>
    <property type="molecule type" value="Genomic_DNA"/>
</dbReference>
<dbReference type="AlphaFoldDB" id="A0A8T2MTY6"/>
<sequence length="73" mass="8683">MAVYRFLLEDAVFQDVLVGAGHSRPLPYVQTLLLQEILRRLRHQEKILFPPLDQRGIFRLQKRRRGKKNITKT</sequence>
<evidence type="ECO:0000313" key="1">
    <source>
        <dbReference type="EMBL" id="KAG9331565.1"/>
    </source>
</evidence>
<evidence type="ECO:0000313" key="2">
    <source>
        <dbReference type="Proteomes" id="UP000824540"/>
    </source>
</evidence>
<accession>A0A8T2MTY6</accession>
<comment type="caution">
    <text evidence="1">The sequence shown here is derived from an EMBL/GenBank/DDBJ whole genome shotgun (WGS) entry which is preliminary data.</text>
</comment>
<gene>
    <name evidence="1" type="ORF">JZ751_018837</name>
</gene>